<reference evidence="2 3" key="1">
    <citation type="journal article" date="2013" name="Biodegradation">
        <title>Quantitative proteomic analysis of ibuprofen-degrading Patulibacter sp. strain I11.</title>
        <authorList>
            <person name="Almeida B."/>
            <person name="Kjeldal H."/>
            <person name="Lolas I."/>
            <person name="Knudsen A.D."/>
            <person name="Carvalho G."/>
            <person name="Nielsen K.L."/>
            <person name="Barreto Crespo M.T."/>
            <person name="Stensballe A."/>
            <person name="Nielsen J.L."/>
        </authorList>
    </citation>
    <scope>NUCLEOTIDE SEQUENCE [LARGE SCALE GENOMIC DNA]</scope>
    <source>
        <strain evidence="2 3">I11</strain>
    </source>
</reference>
<gene>
    <name evidence="2" type="ORF">PAI11_22640</name>
</gene>
<dbReference type="EMBL" id="AGUD01000198">
    <property type="protein sequence ID" value="EHN10872.1"/>
    <property type="molecule type" value="Genomic_DNA"/>
</dbReference>
<dbReference type="Proteomes" id="UP000005143">
    <property type="component" value="Unassembled WGS sequence"/>
</dbReference>
<feature type="domain" description="Mce/MlaD" evidence="1">
    <location>
        <begin position="32"/>
        <end position="108"/>
    </location>
</feature>
<accession>H0E614</accession>
<keyword evidence="3" id="KW-1185">Reference proteome</keyword>
<dbReference type="InterPro" id="IPR003399">
    <property type="entry name" value="Mce/MlaD"/>
</dbReference>
<evidence type="ECO:0000313" key="3">
    <source>
        <dbReference type="Proteomes" id="UP000005143"/>
    </source>
</evidence>
<comment type="caution">
    <text evidence="2">The sequence shown here is derived from an EMBL/GenBank/DDBJ whole genome shotgun (WGS) entry which is preliminary data.</text>
</comment>
<protein>
    <recommendedName>
        <fullName evidence="1">Mce/MlaD domain-containing protein</fullName>
    </recommendedName>
</protein>
<dbReference type="AlphaFoldDB" id="H0E614"/>
<dbReference type="GO" id="GO:0005576">
    <property type="term" value="C:extracellular region"/>
    <property type="evidence" value="ECO:0007669"/>
    <property type="project" value="TreeGrafter"/>
</dbReference>
<evidence type="ECO:0000259" key="1">
    <source>
        <dbReference type="Pfam" id="PF02470"/>
    </source>
</evidence>
<organism evidence="2 3">
    <name type="scientific">Patulibacter medicamentivorans</name>
    <dbReference type="NCBI Taxonomy" id="1097667"/>
    <lineage>
        <taxon>Bacteria</taxon>
        <taxon>Bacillati</taxon>
        <taxon>Actinomycetota</taxon>
        <taxon>Thermoleophilia</taxon>
        <taxon>Solirubrobacterales</taxon>
        <taxon>Patulibacteraceae</taxon>
        <taxon>Patulibacter</taxon>
    </lineage>
</organism>
<dbReference type="PANTHER" id="PTHR33371:SF15">
    <property type="entry name" value="LIPOPROTEIN LPRN"/>
    <property type="match status" value="1"/>
</dbReference>
<proteinExistence type="predicted"/>
<dbReference type="PANTHER" id="PTHR33371">
    <property type="entry name" value="INTERMEMBRANE PHOSPHOLIPID TRANSPORT SYSTEM BINDING PROTEIN MLAD-RELATED"/>
    <property type="match status" value="1"/>
</dbReference>
<sequence length="421" mass="45180">MRVRLLAAIVLPLVAVVVAVLALRGGDGDSAVRVDVVFDSARGIQEGSLVKVAGARVGRVVKIALTPANQARVSLELQRDLGPFRADASCAIRPEGLIAESFVGCEPGSRRAPVLRGRGGGTPTIPVGQTGRPVNLADLLNLWSLPTGERTRVLISQLGLGLSGKGHDLNEILGRTNPGLQQARRLLAVVDRQRFRLRQTVERTSRVAALLADRRGSLHRMAVSGQSLGRRVARHRSELADAVRRLPALLDQADPALRELDALSEQAGPLLQAADRSAPGIARLSRSVGPVVRRADQTLGQLRVPLRRTRRASADLATLLPRVDRDLTDFAPTLGATDRTLGALRDSGFFEGLWGFLYYAAAAISRFDSTSHVIAGNILITRCMLYAQTRDPDCSGWLKDDPAARPTALRSTPPAISGGRR</sequence>
<name>H0E614_9ACTN</name>
<evidence type="ECO:0000313" key="2">
    <source>
        <dbReference type="EMBL" id="EHN10872.1"/>
    </source>
</evidence>
<dbReference type="Pfam" id="PF02470">
    <property type="entry name" value="MlaD"/>
    <property type="match status" value="1"/>
</dbReference>
<dbReference type="InterPro" id="IPR052336">
    <property type="entry name" value="MlaD_Phospholipid_Transporter"/>
</dbReference>
<dbReference type="RefSeq" id="WP_007574984.1">
    <property type="nucleotide sequence ID" value="NZ_AGUD01000198.1"/>
</dbReference>